<evidence type="ECO:0000259" key="10">
    <source>
        <dbReference type="PROSITE" id="PS50850"/>
    </source>
</evidence>
<comment type="subcellular location">
    <subcellularLocation>
        <location evidence="1">Cell membrane</location>
        <topology evidence="1">Multi-pass membrane protein</topology>
    </subcellularLocation>
</comment>
<accession>A0AAX1Q265</accession>
<feature type="transmembrane region" description="Helical" evidence="9">
    <location>
        <begin position="114"/>
        <end position="135"/>
    </location>
</feature>
<dbReference type="AlphaFoldDB" id="A0AAX1Q265"/>
<evidence type="ECO:0000256" key="6">
    <source>
        <dbReference type="ARBA" id="ARBA00022989"/>
    </source>
</evidence>
<feature type="domain" description="Major facilitator superfamily (MFS) profile" evidence="10">
    <location>
        <begin position="23"/>
        <end position="439"/>
    </location>
</feature>
<feature type="transmembrane region" description="Helical" evidence="9">
    <location>
        <begin position="60"/>
        <end position="78"/>
    </location>
</feature>
<keyword evidence="3 8" id="KW-0813">Transport</keyword>
<dbReference type="PROSITE" id="PS50850">
    <property type="entry name" value="MFS"/>
    <property type="match status" value="1"/>
</dbReference>
<evidence type="ECO:0000256" key="1">
    <source>
        <dbReference type="ARBA" id="ARBA00004651"/>
    </source>
</evidence>
<proteinExistence type="inferred from homology"/>
<dbReference type="SUPFAM" id="SSF103473">
    <property type="entry name" value="MFS general substrate transporter"/>
    <property type="match status" value="1"/>
</dbReference>
<sequence>MDIKTTVVLEGVMKSKKAYISVIYFFGALGGLLFGYDTGVISGALLFIREDLGLTPFMEGLVVSGVLIGALIGAALCGPIADKIGRKKTIILLGVLFTIGAIGTGLAQNVEVLVLFRIFLGVPVGGASALVPLYLSEMAPAAIRGRVASLNTLMNALGILMAYIVNFAFATGERWDWMLLLAVVPSVLLMVGMFFMPESPRWLLKQDREGDARKVLLLTRDAKLVEEEIKSIQEVKTAEKVPFSALFAPSVRPILFIGIGVAIFQQVIGTNTIIYYTPTILENAGFGASSAIAGTIGIGIVNLLFTIIGLVLIDKIGRRMLMLIGNVGMSIALVVLGISTLFFTAPGWLLLTCLCLFMVAYSASWGMVVWVVLAEIFPLRIRGTAIGLASTTLWLANIAVSLSFPVLLNAFGSGSLFLTYGAIGIFAFLFVYKFVPETKGKTLEEIEAEISSKKTIRSREVAVSIRK</sequence>
<reference evidence="11 12" key="1">
    <citation type="submission" date="2016-03" db="EMBL/GenBank/DDBJ databases">
        <title>Comparison of Bacillus endophyticus and B. anthracis characteristics using whole genome sequence analysis and microbiological techniques.</title>
        <authorList>
            <person name="Lekota K.E."/>
            <person name="Mafofo J."/>
            <person name="Rees J."/>
            <person name="Muchadeyi F.C."/>
            <person name="Madoroba E."/>
            <person name="Van Heerden H."/>
        </authorList>
    </citation>
    <scope>NUCLEOTIDE SEQUENCE [LARGE SCALE GENOMIC DNA]</scope>
    <source>
        <strain evidence="11 12">3631_10C</strain>
    </source>
</reference>
<dbReference type="EMBL" id="LVYK01000059">
    <property type="protein sequence ID" value="RAS71992.1"/>
    <property type="molecule type" value="Genomic_DNA"/>
</dbReference>
<evidence type="ECO:0000256" key="2">
    <source>
        <dbReference type="ARBA" id="ARBA00010992"/>
    </source>
</evidence>
<evidence type="ECO:0000256" key="4">
    <source>
        <dbReference type="ARBA" id="ARBA00022475"/>
    </source>
</evidence>
<evidence type="ECO:0000256" key="5">
    <source>
        <dbReference type="ARBA" id="ARBA00022692"/>
    </source>
</evidence>
<dbReference type="InterPro" id="IPR047984">
    <property type="entry name" value="XylE-like"/>
</dbReference>
<dbReference type="FunFam" id="1.20.1250.20:FF:000073">
    <property type="entry name" value="MFS myo-inositol transporter, putative"/>
    <property type="match status" value="1"/>
</dbReference>
<dbReference type="GO" id="GO:0022857">
    <property type="term" value="F:transmembrane transporter activity"/>
    <property type="evidence" value="ECO:0007669"/>
    <property type="project" value="InterPro"/>
</dbReference>
<evidence type="ECO:0000313" key="12">
    <source>
        <dbReference type="Proteomes" id="UP000250174"/>
    </source>
</evidence>
<feature type="transmembrane region" description="Helical" evidence="9">
    <location>
        <begin position="414"/>
        <end position="435"/>
    </location>
</feature>
<dbReference type="PANTHER" id="PTHR48020:SF12">
    <property type="entry name" value="PROTON MYO-INOSITOL COTRANSPORTER"/>
    <property type="match status" value="1"/>
</dbReference>
<feature type="transmembrane region" description="Helical" evidence="9">
    <location>
        <begin position="177"/>
        <end position="196"/>
    </location>
</feature>
<dbReference type="InterPro" id="IPR036259">
    <property type="entry name" value="MFS_trans_sf"/>
</dbReference>
<dbReference type="Pfam" id="PF00083">
    <property type="entry name" value="Sugar_tr"/>
    <property type="match status" value="1"/>
</dbReference>
<feature type="transmembrane region" description="Helical" evidence="9">
    <location>
        <begin position="320"/>
        <end position="342"/>
    </location>
</feature>
<feature type="transmembrane region" description="Helical" evidence="9">
    <location>
        <begin position="385"/>
        <end position="408"/>
    </location>
</feature>
<keyword evidence="5 9" id="KW-0812">Transmembrane</keyword>
<dbReference type="PROSITE" id="PS00217">
    <property type="entry name" value="SUGAR_TRANSPORT_2"/>
    <property type="match status" value="1"/>
</dbReference>
<dbReference type="NCBIfam" id="TIGR00879">
    <property type="entry name" value="SP"/>
    <property type="match status" value="1"/>
</dbReference>
<organism evidence="11 12">
    <name type="scientific">Priestia endophytica</name>
    <dbReference type="NCBI Taxonomy" id="135735"/>
    <lineage>
        <taxon>Bacteria</taxon>
        <taxon>Bacillati</taxon>
        <taxon>Bacillota</taxon>
        <taxon>Bacilli</taxon>
        <taxon>Bacillales</taxon>
        <taxon>Bacillaceae</taxon>
        <taxon>Priestia</taxon>
    </lineage>
</organism>
<dbReference type="PANTHER" id="PTHR48020">
    <property type="entry name" value="PROTON MYO-INOSITOL COTRANSPORTER"/>
    <property type="match status" value="1"/>
</dbReference>
<dbReference type="CDD" id="cd17359">
    <property type="entry name" value="MFS_XylE_like"/>
    <property type="match status" value="1"/>
</dbReference>
<protein>
    <submittedName>
        <fullName evidence="11">MFS transporter</fullName>
    </submittedName>
</protein>
<feature type="transmembrane region" description="Helical" evidence="9">
    <location>
        <begin position="254"/>
        <end position="276"/>
    </location>
</feature>
<feature type="transmembrane region" description="Helical" evidence="9">
    <location>
        <begin position="288"/>
        <end position="313"/>
    </location>
</feature>
<dbReference type="Proteomes" id="UP000250174">
    <property type="component" value="Unassembled WGS sequence"/>
</dbReference>
<evidence type="ECO:0000313" key="11">
    <source>
        <dbReference type="EMBL" id="RAS71992.1"/>
    </source>
</evidence>
<comment type="caution">
    <text evidence="11">The sequence shown here is derived from an EMBL/GenBank/DDBJ whole genome shotgun (WGS) entry which is preliminary data.</text>
</comment>
<feature type="transmembrane region" description="Helical" evidence="9">
    <location>
        <begin position="21"/>
        <end position="48"/>
    </location>
</feature>
<dbReference type="RefSeq" id="WP_113766023.1">
    <property type="nucleotide sequence ID" value="NZ_LVYK01000059.1"/>
</dbReference>
<dbReference type="InterPro" id="IPR050814">
    <property type="entry name" value="Myo-inositol_Transporter"/>
</dbReference>
<dbReference type="Gene3D" id="1.20.1250.20">
    <property type="entry name" value="MFS general substrate transporter like domains"/>
    <property type="match status" value="1"/>
</dbReference>
<evidence type="ECO:0000256" key="8">
    <source>
        <dbReference type="RuleBase" id="RU003346"/>
    </source>
</evidence>
<feature type="transmembrane region" description="Helical" evidence="9">
    <location>
        <begin position="90"/>
        <end position="108"/>
    </location>
</feature>
<comment type="similarity">
    <text evidence="2 8">Belongs to the major facilitator superfamily. Sugar transporter (TC 2.A.1.1) family.</text>
</comment>
<feature type="transmembrane region" description="Helical" evidence="9">
    <location>
        <begin position="348"/>
        <end position="373"/>
    </location>
</feature>
<evidence type="ECO:0000256" key="3">
    <source>
        <dbReference type="ARBA" id="ARBA00022448"/>
    </source>
</evidence>
<feature type="transmembrane region" description="Helical" evidence="9">
    <location>
        <begin position="147"/>
        <end position="165"/>
    </location>
</feature>
<dbReference type="InterPro" id="IPR005828">
    <property type="entry name" value="MFS_sugar_transport-like"/>
</dbReference>
<keyword evidence="4" id="KW-1003">Cell membrane</keyword>
<name>A0AAX1Q265_9BACI</name>
<keyword evidence="6 9" id="KW-1133">Transmembrane helix</keyword>
<gene>
    <name evidence="11" type="ORF">A3864_23210</name>
</gene>
<dbReference type="GO" id="GO:0005886">
    <property type="term" value="C:plasma membrane"/>
    <property type="evidence" value="ECO:0007669"/>
    <property type="project" value="UniProtKB-SubCell"/>
</dbReference>
<dbReference type="InterPro" id="IPR005829">
    <property type="entry name" value="Sugar_transporter_CS"/>
</dbReference>
<dbReference type="PRINTS" id="PR00171">
    <property type="entry name" value="SUGRTRNSPORT"/>
</dbReference>
<evidence type="ECO:0000256" key="9">
    <source>
        <dbReference type="SAM" id="Phobius"/>
    </source>
</evidence>
<evidence type="ECO:0000256" key="7">
    <source>
        <dbReference type="ARBA" id="ARBA00023136"/>
    </source>
</evidence>
<dbReference type="InterPro" id="IPR003663">
    <property type="entry name" value="Sugar/inositol_transpt"/>
</dbReference>
<dbReference type="PROSITE" id="PS00216">
    <property type="entry name" value="SUGAR_TRANSPORT_1"/>
    <property type="match status" value="1"/>
</dbReference>
<keyword evidence="7 9" id="KW-0472">Membrane</keyword>
<dbReference type="InterPro" id="IPR020846">
    <property type="entry name" value="MFS_dom"/>
</dbReference>